<comment type="caution">
    <text evidence="3">The sequence shown here is derived from an EMBL/GenBank/DDBJ whole genome shotgun (WGS) entry which is preliminary data.</text>
</comment>
<dbReference type="EMBL" id="NAPY01000038">
    <property type="protein sequence ID" value="MUL38416.1"/>
    <property type="molecule type" value="Genomic_DNA"/>
</dbReference>
<dbReference type="OrthoDB" id="452776at2"/>
<dbReference type="Gene3D" id="2.160.20.10">
    <property type="entry name" value="Single-stranded right-handed beta-helix, Pectin lyase-like"/>
    <property type="match status" value="2"/>
</dbReference>
<dbReference type="InterPro" id="IPR011050">
    <property type="entry name" value="Pectin_lyase_fold/virulence"/>
</dbReference>
<name>A0A6N8G2L5_9CHRO</name>
<accession>A0A6N8G2L5</accession>
<keyword evidence="4" id="KW-1185">Reference proteome</keyword>
<evidence type="ECO:0000313" key="4">
    <source>
        <dbReference type="Proteomes" id="UP000441797"/>
    </source>
</evidence>
<organism evidence="3 4">
    <name type="scientific">Gloeocapsopsis dulcis AAB1 = 1H9</name>
    <dbReference type="NCBI Taxonomy" id="1433147"/>
    <lineage>
        <taxon>Bacteria</taxon>
        <taxon>Bacillati</taxon>
        <taxon>Cyanobacteriota</taxon>
        <taxon>Cyanophyceae</taxon>
        <taxon>Oscillatoriophycideae</taxon>
        <taxon>Chroococcales</taxon>
        <taxon>Chroococcaceae</taxon>
        <taxon>Gloeocapsopsis</taxon>
        <taxon>Gloeocapsopsis dulcis</taxon>
    </lineage>
</organism>
<dbReference type="InterPro" id="IPR008638">
    <property type="entry name" value="FhaB/CdiA-like_TPS"/>
</dbReference>
<feature type="chain" id="PRO_5027014324" description="Filamentous haemagglutinin FhaB/tRNA nuclease CdiA-like TPS domain-containing protein" evidence="1">
    <location>
        <begin position="34"/>
        <end position="853"/>
    </location>
</feature>
<evidence type="ECO:0000259" key="2">
    <source>
        <dbReference type="SMART" id="SM00912"/>
    </source>
</evidence>
<protein>
    <recommendedName>
        <fullName evidence="2">Filamentous haemagglutinin FhaB/tRNA nuclease CdiA-like TPS domain-containing protein</fullName>
    </recommendedName>
</protein>
<dbReference type="InterPro" id="IPR012334">
    <property type="entry name" value="Pectin_lyas_fold"/>
</dbReference>
<dbReference type="Proteomes" id="UP000441797">
    <property type="component" value="Unassembled WGS sequence"/>
</dbReference>
<evidence type="ECO:0000313" key="3">
    <source>
        <dbReference type="EMBL" id="MUL38416.1"/>
    </source>
</evidence>
<feature type="signal peptide" evidence="1">
    <location>
        <begin position="1"/>
        <end position="33"/>
    </location>
</feature>
<sequence>MASSCSRLCCYLKIASLLTISGAIAFWANSVSAQITPDSTLGSESSIVTPEVDSNTSPVYQIDGGAVRGTNLFHSFEQFSLPTGSAAYFNNALEIDNIISRVTGSSISNIDGLIQANGTANLFLLNPNGITFGSGARLSLGGSFLGSTASSLNFADGTQFRTSIQSDASLLTVSVPIGLQFGTTAGEIRVQGSGAILDPNTGLLSNKDAGLSVRPNATLGLIGSNLKLEGSILGTNGGRIELGSVADEGTVSLKPIAKGWGLGYENISSFGNIQLSDAAAVDANGAGGGDIHIRGNTIRIIDGSQIEASTLGAQPGGTLEIYATESVEVIGMSGMFALVYETATGAGGSIEIETGKLVLQDVAQISTATYGEGSAGSLTVKASESVELSGSLVISSEEVYGSGLTTNVLPGATGFGGDLFVETKQLFIQDGAQIGSFVDGFSSGGKVEVRASELVELSGTPVENSKFPSGIFTSVQEGAFGNANNIYIETKQLTIRDGAALSTATYGSGAGGNLTVKATVVEVIGRSQDDQAPSWITAQVFEESTGKAGNVTIETRNLVVRDGAEVAVSSLNSTPDAQGAGNLQVAAQTIYLDDQGKIIANTASGQGGNINLNVQDLFLRRTSEISTTAGIAGSGGDGGDISINNARFIIAAPNENNDIKANAFLGQGGRVAIDAQNIFGLTVRSLQDLQTLLGTSDPAQLDPVRLLSSDITAISQTNPQLSGEVVINTPDVDPSRGAVVLPQNLVDVSGLIAQGCAAGNVANESQFVVTGRGGLPPNPGEVLSSDDVWQDWRSSSVTTINAPEAAIAPSPRTTSTPLIEATNWATNNQGEVMLIAATSTNAVNPGQSVISCR</sequence>
<dbReference type="AlphaFoldDB" id="A0A6N8G2L5"/>
<dbReference type="SMART" id="SM00912">
    <property type="entry name" value="Haemagg_act"/>
    <property type="match status" value="1"/>
</dbReference>
<dbReference type="Pfam" id="PF05860">
    <property type="entry name" value="TPS"/>
    <property type="match status" value="1"/>
</dbReference>
<keyword evidence="1" id="KW-0732">Signal</keyword>
<evidence type="ECO:0000256" key="1">
    <source>
        <dbReference type="SAM" id="SignalP"/>
    </source>
</evidence>
<dbReference type="SUPFAM" id="SSF51126">
    <property type="entry name" value="Pectin lyase-like"/>
    <property type="match status" value="2"/>
</dbReference>
<feature type="domain" description="Filamentous haemagglutinin FhaB/tRNA nuclease CdiA-like TPS" evidence="2">
    <location>
        <begin position="42"/>
        <end position="155"/>
    </location>
</feature>
<proteinExistence type="predicted"/>
<reference evidence="3 4" key="1">
    <citation type="journal article" date="2019" name="Front. Microbiol.">
        <title>Genomic Features for Desiccation Tolerance and Sugar Biosynthesis in the Extremophile Gloeocapsopsis sp. UTEX B3054.</title>
        <authorList>
            <person name="Urrejola C."/>
            <person name="Alcorta J."/>
            <person name="Salas L."/>
            <person name="Vasquez M."/>
            <person name="Polz M.F."/>
            <person name="Vicuna R."/>
            <person name="Diez B."/>
        </authorList>
    </citation>
    <scope>NUCLEOTIDE SEQUENCE [LARGE SCALE GENOMIC DNA]</scope>
    <source>
        <strain evidence="3 4">1H9</strain>
    </source>
</reference>
<dbReference type="RefSeq" id="WP_155707186.1">
    <property type="nucleotide sequence ID" value="NZ_CAWPEY010000042.1"/>
</dbReference>
<gene>
    <name evidence="3" type="ORF">BWI75_19295</name>
</gene>
<dbReference type="NCBIfam" id="TIGR01901">
    <property type="entry name" value="adhes_NPXG"/>
    <property type="match status" value="1"/>
</dbReference>